<sequence>MPAEYVEGRPAPWSVPVVLHDPDPQWPSLFEADAARIRAVLGDVALAVDHVGSTSVPGLPAKPVIDILLQVGDPADEDAYVPDLVELGYWLQIREPDWLEHRVLYRRLERGSDHDINVHVLAPDTGREEVDRLLGLRDWLRTHDDDRELYAAEKRRLAARRWRHVQDYADAKSGVIEEILERVARARS</sequence>
<accession>A0A512T3T5</accession>
<evidence type="ECO:0000313" key="1">
    <source>
        <dbReference type="EMBL" id="GEQ14857.1"/>
    </source>
</evidence>
<comment type="caution">
    <text evidence="1">The sequence shown here is derived from an EMBL/GenBank/DDBJ whole genome shotgun (WGS) entry which is preliminary data.</text>
</comment>
<dbReference type="PANTHER" id="PTHR34822">
    <property type="entry name" value="GRPB DOMAIN PROTEIN (AFU_ORTHOLOGUE AFUA_1G01530)"/>
    <property type="match status" value="1"/>
</dbReference>
<evidence type="ECO:0000313" key="2">
    <source>
        <dbReference type="Proteomes" id="UP000321793"/>
    </source>
</evidence>
<protein>
    <recommendedName>
        <fullName evidence="3">GrpB family protein</fullName>
    </recommendedName>
</protein>
<proteinExistence type="predicted"/>
<dbReference type="PANTHER" id="PTHR34822:SF1">
    <property type="entry name" value="GRPB FAMILY PROTEIN"/>
    <property type="match status" value="1"/>
</dbReference>
<dbReference type="AlphaFoldDB" id="A0A512T3T5"/>
<evidence type="ECO:0008006" key="3">
    <source>
        <dbReference type="Google" id="ProtNLM"/>
    </source>
</evidence>
<dbReference type="Pfam" id="PF04229">
    <property type="entry name" value="GrpB"/>
    <property type="match status" value="1"/>
</dbReference>
<dbReference type="EMBL" id="BKBA01000011">
    <property type="protein sequence ID" value="GEQ14857.1"/>
    <property type="molecule type" value="Genomic_DNA"/>
</dbReference>
<reference evidence="1 2" key="1">
    <citation type="submission" date="2019-07" db="EMBL/GenBank/DDBJ databases">
        <title>Whole genome shotgun sequence of Knoellia locipacati NBRC 109775.</title>
        <authorList>
            <person name="Hosoyama A."/>
            <person name="Uohara A."/>
            <person name="Ohji S."/>
            <person name="Ichikawa N."/>
        </authorList>
    </citation>
    <scope>NUCLEOTIDE SEQUENCE [LARGE SCALE GENOMIC DNA]</scope>
    <source>
        <strain evidence="1 2">NBRC 109775</strain>
    </source>
</reference>
<dbReference type="Gene3D" id="3.30.460.10">
    <property type="entry name" value="Beta Polymerase, domain 2"/>
    <property type="match status" value="1"/>
</dbReference>
<dbReference type="SUPFAM" id="SSF81301">
    <property type="entry name" value="Nucleotidyltransferase"/>
    <property type="match status" value="1"/>
</dbReference>
<keyword evidence="2" id="KW-1185">Reference proteome</keyword>
<dbReference type="RefSeq" id="WP_246136238.1">
    <property type="nucleotide sequence ID" value="NZ_BAABDN010000003.1"/>
</dbReference>
<dbReference type="InterPro" id="IPR007344">
    <property type="entry name" value="GrpB/CoaE"/>
</dbReference>
<organism evidence="1 2">
    <name type="scientific">Knoellia locipacati</name>
    <dbReference type="NCBI Taxonomy" id="882824"/>
    <lineage>
        <taxon>Bacteria</taxon>
        <taxon>Bacillati</taxon>
        <taxon>Actinomycetota</taxon>
        <taxon>Actinomycetes</taxon>
        <taxon>Micrococcales</taxon>
        <taxon>Intrasporangiaceae</taxon>
        <taxon>Knoellia</taxon>
    </lineage>
</organism>
<dbReference type="Proteomes" id="UP000321793">
    <property type="component" value="Unassembled WGS sequence"/>
</dbReference>
<dbReference type="InterPro" id="IPR043519">
    <property type="entry name" value="NT_sf"/>
</dbReference>
<name>A0A512T3T5_9MICO</name>
<gene>
    <name evidence="1" type="ORF">KLO01_29040</name>
</gene>